<organism evidence="2 3">
    <name type="scientific">Peiella sedimenti</name>
    <dbReference type="NCBI Taxonomy" id="3061083"/>
    <lineage>
        <taxon>Bacteria</taxon>
        <taxon>Pseudomonadati</taxon>
        <taxon>Pseudomonadota</taxon>
        <taxon>Alphaproteobacteria</taxon>
        <taxon>Caulobacterales</taxon>
        <taxon>Caulobacteraceae</taxon>
        <taxon>Peiella</taxon>
    </lineage>
</organism>
<name>A0ABT8SN91_9CAUL</name>
<protein>
    <recommendedName>
        <fullName evidence="1">DUF6950 domain-containing protein</fullName>
    </recommendedName>
</protein>
<dbReference type="EMBL" id="JAUKTR010000004">
    <property type="protein sequence ID" value="MDO1559831.1"/>
    <property type="molecule type" value="Genomic_DNA"/>
</dbReference>
<dbReference type="Pfam" id="PF22262">
    <property type="entry name" value="DUF6950"/>
    <property type="match status" value="1"/>
</dbReference>
<dbReference type="RefSeq" id="WP_302110263.1">
    <property type="nucleotide sequence ID" value="NZ_JAUKTR010000004.1"/>
</dbReference>
<gene>
    <name evidence="2" type="ORF">Q0812_10375</name>
</gene>
<accession>A0ABT8SN91</accession>
<dbReference type="Proteomes" id="UP001169063">
    <property type="component" value="Unassembled WGS sequence"/>
</dbReference>
<comment type="caution">
    <text evidence="2">The sequence shown here is derived from an EMBL/GenBank/DDBJ whole genome shotgun (WGS) entry which is preliminary data.</text>
</comment>
<dbReference type="InterPro" id="IPR053802">
    <property type="entry name" value="DUF6950"/>
</dbReference>
<evidence type="ECO:0000259" key="1">
    <source>
        <dbReference type="Pfam" id="PF22262"/>
    </source>
</evidence>
<sequence>MVLTRRVAAAQATINAFLDKTFSWGEYDCARLAGYALKELGRDDPLIPFGSYSTELGAVRALKKQGRANLIEAIEALGLERIAPARALPADIVAMPADDDRWVALGVAIGDGRVLAFSPEGQCTWGSLKAATAAWRAI</sequence>
<reference evidence="2" key="1">
    <citation type="submission" date="2023-07" db="EMBL/GenBank/DDBJ databases">
        <title>Brevundimonas soil sp. nov., isolated from the soil of chemical plant.</title>
        <authorList>
            <person name="Wu N."/>
        </authorList>
    </citation>
    <scope>NUCLEOTIDE SEQUENCE</scope>
    <source>
        <strain evidence="2">XZ-24</strain>
    </source>
</reference>
<feature type="domain" description="DUF6950" evidence="1">
    <location>
        <begin position="9"/>
        <end position="136"/>
    </location>
</feature>
<proteinExistence type="predicted"/>
<evidence type="ECO:0000313" key="3">
    <source>
        <dbReference type="Proteomes" id="UP001169063"/>
    </source>
</evidence>
<keyword evidence="3" id="KW-1185">Reference proteome</keyword>
<evidence type="ECO:0000313" key="2">
    <source>
        <dbReference type="EMBL" id="MDO1559831.1"/>
    </source>
</evidence>